<gene>
    <name evidence="2" type="ORF">AB6T85_12560</name>
</gene>
<keyword evidence="1" id="KW-1133">Transmembrane helix</keyword>
<protein>
    <submittedName>
        <fullName evidence="2">DUF1240 domain-containing protein</fullName>
    </submittedName>
</protein>
<keyword evidence="1" id="KW-0472">Membrane</keyword>
<keyword evidence="3" id="KW-1185">Reference proteome</keyword>
<name>A0ABV4E8Q8_9GAMM</name>
<comment type="caution">
    <text evidence="2">The sequence shown here is derived from an EMBL/GenBank/DDBJ whole genome shotgun (WGS) entry which is preliminary data.</text>
</comment>
<feature type="transmembrane region" description="Helical" evidence="1">
    <location>
        <begin position="84"/>
        <end position="103"/>
    </location>
</feature>
<dbReference type="Pfam" id="PF06836">
    <property type="entry name" value="DUF1240"/>
    <property type="match status" value="1"/>
</dbReference>
<evidence type="ECO:0000313" key="3">
    <source>
        <dbReference type="Proteomes" id="UP001565243"/>
    </source>
</evidence>
<proteinExistence type="predicted"/>
<dbReference type="EMBL" id="JBGFFX010000007">
    <property type="protein sequence ID" value="MEY8771245.1"/>
    <property type="molecule type" value="Genomic_DNA"/>
</dbReference>
<feature type="transmembrane region" description="Helical" evidence="1">
    <location>
        <begin position="39"/>
        <end position="63"/>
    </location>
</feature>
<evidence type="ECO:0000313" key="2">
    <source>
        <dbReference type="EMBL" id="MEY8771245.1"/>
    </source>
</evidence>
<reference evidence="2 3" key="1">
    <citation type="submission" date="2024-07" db="EMBL/GenBank/DDBJ databases">
        <authorList>
            <person name="Hebao G."/>
        </authorList>
    </citation>
    <scope>NUCLEOTIDE SEQUENCE [LARGE SCALE GENOMIC DNA]</scope>
    <source>
        <strain evidence="2 3">ACCC 02193</strain>
    </source>
</reference>
<dbReference type="RefSeq" id="WP_301289674.1">
    <property type="nucleotide sequence ID" value="NZ_JBGFFX010000007.1"/>
</dbReference>
<feature type="transmembrane region" description="Helical" evidence="1">
    <location>
        <begin position="7"/>
        <end position="27"/>
    </location>
</feature>
<sequence length="145" mass="16957">MTKKINAFFSILILLVVSILSFYFWLSEVFDFLKFHDEIIFSWMSLSLISIPIMFVFPLYWFYLSLRYEQEYALKKVNKIMPHFKCMCVFAFALSCTISFGYLSALKSKGYILCSGVPSGWTPGTARKYVVDKKLCFSSGRQHER</sequence>
<dbReference type="Proteomes" id="UP001565243">
    <property type="component" value="Unassembled WGS sequence"/>
</dbReference>
<evidence type="ECO:0000256" key="1">
    <source>
        <dbReference type="SAM" id="Phobius"/>
    </source>
</evidence>
<dbReference type="InterPro" id="IPR010665">
    <property type="entry name" value="DUF1240"/>
</dbReference>
<organism evidence="2 3">
    <name type="scientific">Erwinia aeris</name>
    <dbReference type="NCBI Taxonomy" id="3239803"/>
    <lineage>
        <taxon>Bacteria</taxon>
        <taxon>Pseudomonadati</taxon>
        <taxon>Pseudomonadota</taxon>
        <taxon>Gammaproteobacteria</taxon>
        <taxon>Enterobacterales</taxon>
        <taxon>Erwiniaceae</taxon>
        <taxon>Erwinia</taxon>
    </lineage>
</organism>
<keyword evidence="1" id="KW-0812">Transmembrane</keyword>
<accession>A0ABV4E8Q8</accession>